<organism evidence="3 4">
    <name type="scientific">Leeuwenhoekiella aequorea</name>
    <dbReference type="NCBI Taxonomy" id="283736"/>
    <lineage>
        <taxon>Bacteria</taxon>
        <taxon>Pseudomonadati</taxon>
        <taxon>Bacteroidota</taxon>
        <taxon>Flavobacteriia</taxon>
        <taxon>Flavobacteriales</taxon>
        <taxon>Flavobacteriaceae</taxon>
        <taxon>Leeuwenhoekiella</taxon>
    </lineage>
</organism>
<name>A0A4Q0P5V5_9FLAO</name>
<dbReference type="EMBL" id="QOVM01000004">
    <property type="protein sequence ID" value="RXG21994.1"/>
    <property type="molecule type" value="Genomic_DNA"/>
</dbReference>
<dbReference type="AlphaFoldDB" id="A0A4Q0P5V5"/>
<feature type="transmembrane region" description="Helical" evidence="1">
    <location>
        <begin position="108"/>
        <end position="132"/>
    </location>
</feature>
<evidence type="ECO:0000313" key="3">
    <source>
        <dbReference type="EMBL" id="RXG21994.1"/>
    </source>
</evidence>
<dbReference type="Pfam" id="PF06724">
    <property type="entry name" value="DUF1206"/>
    <property type="match status" value="2"/>
</dbReference>
<keyword evidence="1" id="KW-1133">Transmembrane helix</keyword>
<keyword evidence="1" id="KW-0472">Membrane</keyword>
<evidence type="ECO:0000256" key="1">
    <source>
        <dbReference type="SAM" id="Phobius"/>
    </source>
</evidence>
<accession>A0A4Q0P5V5</accession>
<dbReference type="InterPro" id="IPR009597">
    <property type="entry name" value="DUF1206"/>
</dbReference>
<dbReference type="Proteomes" id="UP000289238">
    <property type="component" value="Unassembled WGS sequence"/>
</dbReference>
<feature type="transmembrane region" description="Helical" evidence="1">
    <location>
        <begin position="28"/>
        <end position="46"/>
    </location>
</feature>
<feature type="transmembrane region" description="Helical" evidence="1">
    <location>
        <begin position="159"/>
        <end position="180"/>
    </location>
</feature>
<feature type="transmembrane region" description="Helical" evidence="1">
    <location>
        <begin position="200"/>
        <end position="222"/>
    </location>
</feature>
<comment type="caution">
    <text evidence="3">The sequence shown here is derived from an EMBL/GenBank/DDBJ whole genome shotgun (WGS) entry which is preliminary data.</text>
</comment>
<feature type="domain" description="DUF1206" evidence="2">
    <location>
        <begin position="66"/>
        <end position="132"/>
    </location>
</feature>
<evidence type="ECO:0000259" key="2">
    <source>
        <dbReference type="Pfam" id="PF06724"/>
    </source>
</evidence>
<proteinExistence type="predicted"/>
<feature type="transmembrane region" description="Helical" evidence="1">
    <location>
        <begin position="66"/>
        <end position="88"/>
    </location>
</feature>
<keyword evidence="1" id="KW-0812">Transmembrane</keyword>
<reference evidence="3 4" key="1">
    <citation type="submission" date="2018-07" db="EMBL/GenBank/DDBJ databases">
        <title>Leeuwenhoekiella genomics.</title>
        <authorList>
            <person name="Tahon G."/>
            <person name="Willems A."/>
        </authorList>
    </citation>
    <scope>NUCLEOTIDE SEQUENCE [LARGE SCALE GENOMIC DNA]</scope>
    <source>
        <strain evidence="3 4">LMG 22550</strain>
    </source>
</reference>
<protein>
    <recommendedName>
        <fullName evidence="2">DUF1206 domain-containing protein</fullName>
    </recommendedName>
</protein>
<keyword evidence="4" id="KW-1185">Reference proteome</keyword>
<feature type="domain" description="DUF1206" evidence="2">
    <location>
        <begin position="159"/>
        <end position="227"/>
    </location>
</feature>
<sequence length="231" mass="25457">MEAFGLGGFKAGSFTIMNVLAGHSWGKAILFLWAAGLFGYVFWRIYESIIDHEGYGTTILGLGQRIGFGFGGVVYGFLAFKALQIVFNSGDDSSYSTSKIQEFIHTDLGMLLVIGVSLGMMGGALNEFYIAFSGIFKKTIALDEVPSKYKNAVMSFGKFGYACRGFTLGIAAYLLLQSAFTTRDISSADKEAAFSFMQYNFGNFILGLIALGFIIYSFYVFVETYYRKIDM</sequence>
<evidence type="ECO:0000313" key="4">
    <source>
        <dbReference type="Proteomes" id="UP000289238"/>
    </source>
</evidence>
<gene>
    <name evidence="3" type="ORF">DSM00_2058</name>
</gene>